<feature type="compositionally biased region" description="Basic and acidic residues" evidence="1">
    <location>
        <begin position="372"/>
        <end position="383"/>
    </location>
</feature>
<feature type="compositionally biased region" description="Polar residues" evidence="1">
    <location>
        <begin position="442"/>
        <end position="460"/>
    </location>
</feature>
<evidence type="ECO:0000256" key="1">
    <source>
        <dbReference type="SAM" id="MobiDB-lite"/>
    </source>
</evidence>
<protein>
    <submittedName>
        <fullName evidence="2">Uncharacterized protein</fullName>
    </submittedName>
</protein>
<name>A0A2J6QLE8_9HELO</name>
<feature type="region of interest" description="Disordered" evidence="1">
    <location>
        <begin position="504"/>
        <end position="542"/>
    </location>
</feature>
<dbReference type="AlphaFoldDB" id="A0A2J6QLE8"/>
<dbReference type="STRING" id="1745343.A0A2J6QLE8"/>
<reference evidence="2 3" key="1">
    <citation type="submission" date="2016-05" db="EMBL/GenBank/DDBJ databases">
        <title>A degradative enzymes factory behind the ericoid mycorrhizal symbiosis.</title>
        <authorList>
            <consortium name="DOE Joint Genome Institute"/>
            <person name="Martino E."/>
            <person name="Morin E."/>
            <person name="Grelet G."/>
            <person name="Kuo A."/>
            <person name="Kohler A."/>
            <person name="Daghino S."/>
            <person name="Barry K."/>
            <person name="Choi C."/>
            <person name="Cichocki N."/>
            <person name="Clum A."/>
            <person name="Copeland A."/>
            <person name="Hainaut M."/>
            <person name="Haridas S."/>
            <person name="Labutti K."/>
            <person name="Lindquist E."/>
            <person name="Lipzen A."/>
            <person name="Khouja H.-R."/>
            <person name="Murat C."/>
            <person name="Ohm R."/>
            <person name="Olson A."/>
            <person name="Spatafora J."/>
            <person name="Veneault-Fourrey C."/>
            <person name="Henrissat B."/>
            <person name="Grigoriev I."/>
            <person name="Martin F."/>
            <person name="Perotto S."/>
        </authorList>
    </citation>
    <scope>NUCLEOTIDE SEQUENCE [LARGE SCALE GENOMIC DNA]</scope>
    <source>
        <strain evidence="2 3">UAMH 7357</strain>
    </source>
</reference>
<feature type="region of interest" description="Disordered" evidence="1">
    <location>
        <begin position="427"/>
        <end position="477"/>
    </location>
</feature>
<evidence type="ECO:0000313" key="3">
    <source>
        <dbReference type="Proteomes" id="UP000235672"/>
    </source>
</evidence>
<evidence type="ECO:0000313" key="2">
    <source>
        <dbReference type="EMBL" id="PMD27097.1"/>
    </source>
</evidence>
<feature type="region of interest" description="Disordered" evidence="1">
    <location>
        <begin position="372"/>
        <end position="401"/>
    </location>
</feature>
<sequence>MSRNRQNTASTENWSSKGLELDPKYRDVKAEEASSCRTQDLAITWVDRAGRLDVGSQRYTSLRKYINHRSLIKFEESIPILQPEEIANPNIEQLTLASGELDRKSYVRLQHLLLVSVKYLWMYKWSEGLHAYDYRLDRQSYEKVMCELGVDPDTYEGTNEVINTGSLRNISLARKEAMELYENYRLQSEGNCNSDKGKDPDYKGSYRAGPSLADVNQHQEIPDAVSNPNTTKTPVQEWPQPLQTFDTKAASNQRPHEPLTNSHKVILKFAFRMASFQNIQIPHIGILNAYTSDYSSGHLHSYQQPPVQPLAGAYFTPAPVPTFFPPAVQNNFYFHGSTAHFDAPVNPIDHGVQSYSTAQPAYRSVGQQFGRGREEGFHNEDGQQKAQQLGLQGPQQMGQPWYQQMPQTMGQEMAQPVPLYDQMTERYAPNPTVPQQQPPPSHTSFRPSTPATGAQASAWSSGFPLEQHQRPSQSFRPRVLPCSQRNMASDSFIGMSNPDGPFREIGLPPQIPAPYPEPYISPYERGLAHPPGARGGQREDWF</sequence>
<accession>A0A2J6QLE8</accession>
<keyword evidence="3" id="KW-1185">Reference proteome</keyword>
<gene>
    <name evidence="2" type="ORF">NA56DRAFT_725934</name>
</gene>
<feature type="compositionally biased region" description="Pro residues" evidence="1">
    <location>
        <begin position="509"/>
        <end position="519"/>
    </location>
</feature>
<feature type="compositionally biased region" description="Low complexity" evidence="1">
    <location>
        <begin position="384"/>
        <end position="400"/>
    </location>
</feature>
<proteinExistence type="predicted"/>
<dbReference type="EMBL" id="KZ613466">
    <property type="protein sequence ID" value="PMD27097.1"/>
    <property type="molecule type" value="Genomic_DNA"/>
</dbReference>
<dbReference type="Proteomes" id="UP000235672">
    <property type="component" value="Unassembled WGS sequence"/>
</dbReference>
<organism evidence="2 3">
    <name type="scientific">Hyaloscypha hepaticicola</name>
    <dbReference type="NCBI Taxonomy" id="2082293"/>
    <lineage>
        <taxon>Eukaryota</taxon>
        <taxon>Fungi</taxon>
        <taxon>Dikarya</taxon>
        <taxon>Ascomycota</taxon>
        <taxon>Pezizomycotina</taxon>
        <taxon>Leotiomycetes</taxon>
        <taxon>Helotiales</taxon>
        <taxon>Hyaloscyphaceae</taxon>
        <taxon>Hyaloscypha</taxon>
    </lineage>
</organism>
<dbReference type="OrthoDB" id="3549762at2759"/>